<evidence type="ECO:0000256" key="9">
    <source>
        <dbReference type="RuleBase" id="RU004517"/>
    </source>
</evidence>
<dbReference type="GO" id="GO:0009082">
    <property type="term" value="P:branched-chain amino acid biosynthetic process"/>
    <property type="evidence" value="ECO:0007669"/>
    <property type="project" value="UniProtKB-KW"/>
</dbReference>
<dbReference type="InterPro" id="IPR005786">
    <property type="entry name" value="B_amino_transII"/>
</dbReference>
<accession>A0A7S2S5Y2</accession>
<dbReference type="PIRSF" id="PIRSF006468">
    <property type="entry name" value="BCAT1"/>
    <property type="match status" value="1"/>
</dbReference>
<comment type="similarity">
    <text evidence="2 7">Belongs to the class-IV pyridoxal-phosphate-dependent aminotransferase family.</text>
</comment>
<dbReference type="SUPFAM" id="SSF56752">
    <property type="entry name" value="D-aminoacid aminotransferase-like PLP-dependent enzymes"/>
    <property type="match status" value="1"/>
</dbReference>
<evidence type="ECO:0000256" key="5">
    <source>
        <dbReference type="ARBA" id="ARBA00022898"/>
    </source>
</evidence>
<proteinExistence type="inferred from homology"/>
<dbReference type="PROSITE" id="PS00770">
    <property type="entry name" value="AA_TRANSFER_CLASS_4"/>
    <property type="match status" value="1"/>
</dbReference>
<protein>
    <recommendedName>
        <fullName evidence="9">Branched-chain-amino-acid aminotransferase</fullName>
        <ecNumber evidence="9">2.6.1.42</ecNumber>
    </recommendedName>
</protein>
<organism evidence="10">
    <name type="scientific">Eucampia antarctica</name>
    <dbReference type="NCBI Taxonomy" id="49252"/>
    <lineage>
        <taxon>Eukaryota</taxon>
        <taxon>Sar</taxon>
        <taxon>Stramenopiles</taxon>
        <taxon>Ochrophyta</taxon>
        <taxon>Bacillariophyta</taxon>
        <taxon>Mediophyceae</taxon>
        <taxon>Biddulphiophycidae</taxon>
        <taxon>Hemiaulales</taxon>
        <taxon>Hemiaulaceae</taxon>
        <taxon>Eucampia</taxon>
    </lineage>
</organism>
<dbReference type="GO" id="GO:0008652">
    <property type="term" value="P:amino acid biosynthetic process"/>
    <property type="evidence" value="ECO:0007669"/>
    <property type="project" value="UniProtKB-KW"/>
</dbReference>
<dbReference type="InterPro" id="IPR036038">
    <property type="entry name" value="Aminotransferase-like"/>
</dbReference>
<evidence type="ECO:0000256" key="4">
    <source>
        <dbReference type="ARBA" id="ARBA00022679"/>
    </source>
</evidence>
<keyword evidence="4 9" id="KW-0808">Transferase</keyword>
<keyword evidence="5 8" id="KW-0663">Pyridoxal phosphate</keyword>
<evidence type="ECO:0000256" key="7">
    <source>
        <dbReference type="RuleBase" id="RU004106"/>
    </source>
</evidence>
<dbReference type="PANTHER" id="PTHR42825:SF2">
    <property type="entry name" value="BRANCHED-CHAIN-AMINO-ACID AMINOTRANSFERASE 3, CHLOROPLASTIC-RELATED"/>
    <property type="match status" value="1"/>
</dbReference>
<dbReference type="InterPro" id="IPR043131">
    <property type="entry name" value="BCAT-like_N"/>
</dbReference>
<dbReference type="InterPro" id="IPR001544">
    <property type="entry name" value="Aminotrans_IV"/>
</dbReference>
<evidence type="ECO:0000313" key="10">
    <source>
        <dbReference type="EMBL" id="CAD9689934.1"/>
    </source>
</evidence>
<evidence type="ECO:0000256" key="6">
    <source>
        <dbReference type="PIRSR" id="PIRSR006468-1"/>
    </source>
</evidence>
<dbReference type="InterPro" id="IPR043132">
    <property type="entry name" value="BCAT-like_C"/>
</dbReference>
<comment type="catalytic activity">
    <reaction evidence="9">
        <text>L-valine + 2-oxoglutarate = 3-methyl-2-oxobutanoate + L-glutamate</text>
        <dbReference type="Rhea" id="RHEA:24813"/>
        <dbReference type="ChEBI" id="CHEBI:11851"/>
        <dbReference type="ChEBI" id="CHEBI:16810"/>
        <dbReference type="ChEBI" id="CHEBI:29985"/>
        <dbReference type="ChEBI" id="CHEBI:57762"/>
        <dbReference type="EC" id="2.6.1.42"/>
    </reaction>
</comment>
<dbReference type="InterPro" id="IPR018300">
    <property type="entry name" value="Aminotrans_IV_CS"/>
</dbReference>
<evidence type="ECO:0000256" key="1">
    <source>
        <dbReference type="ARBA" id="ARBA00001933"/>
    </source>
</evidence>
<evidence type="ECO:0000256" key="8">
    <source>
        <dbReference type="RuleBase" id="RU004516"/>
    </source>
</evidence>
<name>A0A7S2S5Y2_9STRA</name>
<reference evidence="10" key="1">
    <citation type="submission" date="2021-01" db="EMBL/GenBank/DDBJ databases">
        <authorList>
            <person name="Corre E."/>
            <person name="Pelletier E."/>
            <person name="Niang G."/>
            <person name="Scheremetjew M."/>
            <person name="Finn R."/>
            <person name="Kale V."/>
            <person name="Holt S."/>
            <person name="Cochrane G."/>
            <person name="Meng A."/>
            <person name="Brown T."/>
            <person name="Cohen L."/>
        </authorList>
    </citation>
    <scope>NUCLEOTIDE SEQUENCE</scope>
    <source>
        <strain evidence="10">CCMP1452</strain>
    </source>
</reference>
<comment type="cofactor">
    <cofactor evidence="1 8">
        <name>pyridoxal 5'-phosphate</name>
        <dbReference type="ChEBI" id="CHEBI:597326"/>
    </cofactor>
</comment>
<comment type="catalytic activity">
    <reaction evidence="9">
        <text>L-leucine + 2-oxoglutarate = 4-methyl-2-oxopentanoate + L-glutamate</text>
        <dbReference type="Rhea" id="RHEA:18321"/>
        <dbReference type="ChEBI" id="CHEBI:16810"/>
        <dbReference type="ChEBI" id="CHEBI:17865"/>
        <dbReference type="ChEBI" id="CHEBI:29985"/>
        <dbReference type="ChEBI" id="CHEBI:57427"/>
        <dbReference type="EC" id="2.6.1.42"/>
    </reaction>
</comment>
<dbReference type="EMBL" id="HBHI01023653">
    <property type="protein sequence ID" value="CAD9689934.1"/>
    <property type="molecule type" value="Transcribed_RNA"/>
</dbReference>
<dbReference type="Gene3D" id="3.20.10.10">
    <property type="entry name" value="D-amino Acid Aminotransferase, subunit A, domain 2"/>
    <property type="match status" value="1"/>
</dbReference>
<keyword evidence="9" id="KW-0028">Amino-acid biosynthesis</keyword>
<sequence>MATLQSTGPLPPEPKSGIDFESLPWNLNEPESHSYVHLTTKSVWDESHYNPSNDSGTVVSSIRPYFGSGSLPIYPACTSLNYGTTIWEGLKCYRAANGHAVIFRPNMNWKRFCNGADAMCLPPPSLELFLRALQTAVRGNATLIPPFGDGMKLYIRPMLLGSGQQLGLYPSSEFSLLFYVSPTGNYFKGKTAGGLILHLETVRSRASRGGMGSVKCSGNYASTLKPLQDAKAEGFNDNLYLELETYQPDKLEDAIVQELSAANIFLVLKSGEIITPSLERGTILPGVTRDSVLVLAQAYADELKESMVQSTGDPNVTVTVSERSVRVSDFKNAAEVFITGTAAEVVPVQSISTGTMDKDSFKAEFPSGKIYPGGPVTAKLLLILREVMYGKRSCEATKGWLADPFTSAEEFRSAFM</sequence>
<evidence type="ECO:0000256" key="3">
    <source>
        <dbReference type="ARBA" id="ARBA00022576"/>
    </source>
</evidence>
<dbReference type="EC" id="2.6.1.42" evidence="9"/>
<comment type="catalytic activity">
    <reaction evidence="9">
        <text>L-isoleucine + 2-oxoglutarate = (S)-3-methyl-2-oxopentanoate + L-glutamate</text>
        <dbReference type="Rhea" id="RHEA:24801"/>
        <dbReference type="ChEBI" id="CHEBI:16810"/>
        <dbReference type="ChEBI" id="CHEBI:29985"/>
        <dbReference type="ChEBI" id="CHEBI:35146"/>
        <dbReference type="ChEBI" id="CHEBI:58045"/>
        <dbReference type="EC" id="2.6.1.42"/>
    </reaction>
</comment>
<feature type="modified residue" description="N6-(pyridoxal phosphate)lysine" evidence="6">
    <location>
        <position position="215"/>
    </location>
</feature>
<gene>
    <name evidence="10" type="ORF">EANT1437_LOCUS12172</name>
</gene>
<keyword evidence="9" id="KW-0100">Branched-chain amino acid biosynthesis</keyword>
<keyword evidence="3 9" id="KW-0032">Aminotransferase</keyword>
<evidence type="ECO:0000256" key="2">
    <source>
        <dbReference type="ARBA" id="ARBA00009320"/>
    </source>
</evidence>
<dbReference type="PANTHER" id="PTHR42825">
    <property type="entry name" value="AMINO ACID AMINOTRANSFERASE"/>
    <property type="match status" value="1"/>
</dbReference>
<dbReference type="GO" id="GO:0004084">
    <property type="term" value="F:branched-chain-amino-acid transaminase activity"/>
    <property type="evidence" value="ECO:0007669"/>
    <property type="project" value="UniProtKB-EC"/>
</dbReference>
<dbReference type="Gene3D" id="3.30.470.10">
    <property type="match status" value="1"/>
</dbReference>
<dbReference type="AlphaFoldDB" id="A0A7S2S5Y2"/>
<dbReference type="Pfam" id="PF01063">
    <property type="entry name" value="Aminotran_4"/>
    <property type="match status" value="1"/>
</dbReference>